<organism evidence="1 2">
    <name type="scientific">Aquipluma nitroreducens</name>
    <dbReference type="NCBI Taxonomy" id="2010828"/>
    <lineage>
        <taxon>Bacteria</taxon>
        <taxon>Pseudomonadati</taxon>
        <taxon>Bacteroidota</taxon>
        <taxon>Bacteroidia</taxon>
        <taxon>Marinilabiliales</taxon>
        <taxon>Prolixibacteraceae</taxon>
        <taxon>Aquipluma</taxon>
    </lineage>
</organism>
<dbReference type="Proteomes" id="UP001193389">
    <property type="component" value="Chromosome"/>
</dbReference>
<sequence>MDGVPVAKKNDIAPELRGDAYSKRPPVIAALFTPASFLQYHLSKSEREKRETRKAIVSEKQWQIISQFYNKELVMQLTGLNNAQADNFMIYINSKGLLNQMTNEYDVRNIIKEQYKVYLAEGH</sequence>
<evidence type="ECO:0000313" key="2">
    <source>
        <dbReference type="Proteomes" id="UP001193389"/>
    </source>
</evidence>
<dbReference type="KEGG" id="anf:AQPE_3019"/>
<dbReference type="AlphaFoldDB" id="A0A5K7SBJ1"/>
<protein>
    <submittedName>
        <fullName evidence="1">Uncharacterized protein</fullName>
    </submittedName>
</protein>
<accession>A0A5K7SBJ1</accession>
<keyword evidence="2" id="KW-1185">Reference proteome</keyword>
<reference evidence="1" key="1">
    <citation type="journal article" date="2020" name="Int. J. Syst. Evol. Microbiol.">
        <title>Aquipluma nitroreducens gen. nov. sp. nov., a novel facultatively anaerobic bacterium isolated from a freshwater lake.</title>
        <authorList>
            <person name="Watanabe M."/>
            <person name="Kojima H."/>
            <person name="Fukui M."/>
        </authorList>
    </citation>
    <scope>NUCLEOTIDE SEQUENCE</scope>
    <source>
        <strain evidence="1">MeG22</strain>
    </source>
</reference>
<dbReference type="EMBL" id="AP018694">
    <property type="protein sequence ID" value="BBE18849.1"/>
    <property type="molecule type" value="Genomic_DNA"/>
</dbReference>
<evidence type="ECO:0000313" key="1">
    <source>
        <dbReference type="EMBL" id="BBE18849.1"/>
    </source>
</evidence>
<proteinExistence type="predicted"/>
<name>A0A5K7SBJ1_9BACT</name>
<gene>
    <name evidence="1" type="ORF">AQPE_3019</name>
</gene>